<dbReference type="GO" id="GO:0031410">
    <property type="term" value="C:cytoplasmic vesicle"/>
    <property type="evidence" value="ECO:0007669"/>
    <property type="project" value="TreeGrafter"/>
</dbReference>
<dbReference type="GO" id="GO:0005765">
    <property type="term" value="C:lysosomal membrane"/>
    <property type="evidence" value="ECO:0007669"/>
    <property type="project" value="TreeGrafter"/>
</dbReference>
<protein>
    <recommendedName>
        <fullName evidence="2">CCZ1/INTU/HSP4 first Longin domain-containing protein</fullName>
    </recommendedName>
</protein>
<feature type="region of interest" description="Disordered" evidence="1">
    <location>
        <begin position="525"/>
        <end position="589"/>
    </location>
</feature>
<dbReference type="EMBL" id="JAWQEG010007751">
    <property type="protein sequence ID" value="KAK3851751.1"/>
    <property type="molecule type" value="Genomic_DNA"/>
</dbReference>
<dbReference type="AlphaFoldDB" id="A0AAE1BJ58"/>
<dbReference type="GO" id="GO:0031267">
    <property type="term" value="F:small GTPase binding"/>
    <property type="evidence" value="ECO:0007669"/>
    <property type="project" value="TreeGrafter"/>
</dbReference>
<evidence type="ECO:0000313" key="3">
    <source>
        <dbReference type="EMBL" id="KAK3851751.1"/>
    </source>
</evidence>
<evidence type="ECO:0000259" key="2">
    <source>
        <dbReference type="Pfam" id="PF19031"/>
    </source>
</evidence>
<accession>A0AAE1BJ58</accession>
<feature type="domain" description="CCZ1/INTU/HSP4 first Longin" evidence="2">
    <location>
        <begin position="6"/>
        <end position="84"/>
    </location>
</feature>
<proteinExistence type="predicted"/>
<dbReference type="GO" id="GO:0006605">
    <property type="term" value="P:protein targeting"/>
    <property type="evidence" value="ECO:0007669"/>
    <property type="project" value="TreeGrafter"/>
</dbReference>
<feature type="compositionally biased region" description="Acidic residues" evidence="1">
    <location>
        <begin position="561"/>
        <end position="571"/>
    </location>
</feature>
<dbReference type="Pfam" id="PF19031">
    <property type="entry name" value="Intu_longin_1"/>
    <property type="match status" value="1"/>
</dbReference>
<dbReference type="Proteomes" id="UP001286313">
    <property type="component" value="Unassembled WGS sequence"/>
</dbReference>
<feature type="region of interest" description="Disordered" evidence="1">
    <location>
        <begin position="391"/>
        <end position="504"/>
    </location>
</feature>
<feature type="compositionally biased region" description="Basic and acidic residues" evidence="1">
    <location>
        <begin position="578"/>
        <end position="587"/>
    </location>
</feature>
<dbReference type="PANTHER" id="PTHR14407">
    <property type="entry name" value="HERMANSKY-PUDLAK SYNDROME 4 PROTEIN LIGHT-EAR PROTEIN-RELATED"/>
    <property type="match status" value="1"/>
</dbReference>
<comment type="caution">
    <text evidence="3">The sequence shown here is derived from an EMBL/GenBank/DDBJ whole genome shotgun (WGS) entry which is preliminary data.</text>
</comment>
<sequence length="813" mass="88531">MRPCVPAVVVYDTGLCTREEDDPAHAVLFFRPCHTPTHARVSLAGQLAGVIHFCRHAFSTPTAVRTRNAHVALKDYGRFVLMVCGRGSVWACGRLGEVTRLLDSATGGLQHLWHTCAHDHAAFTRRLTEVLDAILPVAIPDVDLSMGLGEGAVGSPSPSTTSPSTASPATEASEVGVGVLGGDPGRRGEEEEDESLRRLHRIFNTAPLLQLPKSGGAVFLRAQQVVEACQQQRGVLAGATMHKHRILNTQMPSDLTNVLAALSLSSEKDDEVLQEQRVEFALPSGVRLSTLHLPSRSHASLLKFQPKCGTRRSERYGLRSDETSLALSSFRSVLQSQQFLNAYPSSLPITIPDPKAAQDLTCPHQPPSLPCSQPPLGHNLLAKISGGIASELRPSQSLPGSPRKIRVTATHPDVGGNSPDLRYKVLTGRKPRPPSSTNSSPRRLPGGRTGMARTNDTNSARRVAGLCPPNLTRGERRTTPTTDNRLITKMGYDSEKSESGYEDGVLSDSEVSLKNTKNRLNLHLAPDKINAPNTHIPLDSSDPSDEPKITREINGNHKESGDEDAEADGEEVSVNGNQREESDRSEDSDISVLDLAKFIETKENGDRQLAEAVRGLVELTTRSDEGAEEELTVSDDQPNLNHVEERRVCESHGCEALAVYRQQHHNTSLLLLLAPAAAASPQLVYTLWRLGISGLTDVQQAVERALEVAESGEGGDSFLQWSPTALMASSPAALNTHLIDTAHQDFRKHRGLMEVTLRSDEAVTWSHRHSCTETFYQVNAQPRPGLPIPSDVMAKVPHRARRRLDRDHNITLL</sequence>
<dbReference type="PANTHER" id="PTHR14407:SF9">
    <property type="entry name" value="BLOC-3 COMPLEX MEMBER HPS4"/>
    <property type="match status" value="1"/>
</dbReference>
<dbReference type="GO" id="GO:0005085">
    <property type="term" value="F:guanyl-nucleotide exchange factor activity"/>
    <property type="evidence" value="ECO:0007669"/>
    <property type="project" value="TreeGrafter"/>
</dbReference>
<evidence type="ECO:0000256" key="1">
    <source>
        <dbReference type="SAM" id="MobiDB-lite"/>
    </source>
</evidence>
<feature type="compositionally biased region" description="Low complexity" evidence="1">
    <location>
        <begin position="155"/>
        <end position="174"/>
    </location>
</feature>
<reference evidence="3" key="1">
    <citation type="submission" date="2023-10" db="EMBL/GenBank/DDBJ databases">
        <title>Genome assemblies of two species of porcelain crab, Petrolisthes cinctipes and Petrolisthes manimaculis (Anomura: Porcellanidae).</title>
        <authorList>
            <person name="Angst P."/>
        </authorList>
    </citation>
    <scope>NUCLEOTIDE SEQUENCE</scope>
    <source>
        <strain evidence="3">PB745_01</strain>
        <tissue evidence="3">Gill</tissue>
    </source>
</reference>
<name>A0AAE1BJ58_PETCI</name>
<keyword evidence="4" id="KW-1185">Reference proteome</keyword>
<dbReference type="InterPro" id="IPR026091">
    <property type="entry name" value="HPS4"/>
</dbReference>
<dbReference type="GO" id="GO:0016192">
    <property type="term" value="P:vesicle-mediated transport"/>
    <property type="evidence" value="ECO:0007669"/>
    <property type="project" value="InterPro"/>
</dbReference>
<feature type="compositionally biased region" description="Basic and acidic residues" evidence="1">
    <location>
        <begin position="545"/>
        <end position="560"/>
    </location>
</feature>
<dbReference type="GO" id="GO:0031085">
    <property type="term" value="C:BLOC-3 complex"/>
    <property type="evidence" value="ECO:0007669"/>
    <property type="project" value="TreeGrafter"/>
</dbReference>
<dbReference type="InterPro" id="IPR043987">
    <property type="entry name" value="CCZ1/INTU/HSP4_longin_1"/>
</dbReference>
<evidence type="ECO:0000313" key="4">
    <source>
        <dbReference type="Proteomes" id="UP001286313"/>
    </source>
</evidence>
<organism evidence="3 4">
    <name type="scientific">Petrolisthes cinctipes</name>
    <name type="common">Flat porcelain crab</name>
    <dbReference type="NCBI Taxonomy" id="88211"/>
    <lineage>
        <taxon>Eukaryota</taxon>
        <taxon>Metazoa</taxon>
        <taxon>Ecdysozoa</taxon>
        <taxon>Arthropoda</taxon>
        <taxon>Crustacea</taxon>
        <taxon>Multicrustacea</taxon>
        <taxon>Malacostraca</taxon>
        <taxon>Eumalacostraca</taxon>
        <taxon>Eucarida</taxon>
        <taxon>Decapoda</taxon>
        <taxon>Pleocyemata</taxon>
        <taxon>Anomura</taxon>
        <taxon>Galatheoidea</taxon>
        <taxon>Porcellanidae</taxon>
        <taxon>Petrolisthes</taxon>
    </lineage>
</organism>
<gene>
    <name evidence="3" type="ORF">Pcinc_041621</name>
</gene>
<feature type="region of interest" description="Disordered" evidence="1">
    <location>
        <begin position="150"/>
        <end position="193"/>
    </location>
</feature>